<name>A0AAC9FJH1_9LACO</name>
<dbReference type="InterPro" id="IPR009956">
    <property type="entry name" value="Post-segregation_anti-tox_CcdA"/>
</dbReference>
<dbReference type="Proteomes" id="UP000076405">
    <property type="component" value="Chromosome"/>
</dbReference>
<gene>
    <name evidence="2" type="ORF">ADU70_1767</name>
    <name evidence="3" type="ORF">ADU72_0925</name>
</gene>
<dbReference type="EMBL" id="CP012275">
    <property type="protein sequence ID" value="AMV63237.1"/>
    <property type="molecule type" value="Genomic_DNA"/>
</dbReference>
<keyword evidence="4" id="KW-1185">Reference proteome</keyword>
<evidence type="ECO:0008006" key="6">
    <source>
        <dbReference type="Google" id="ProtNLM"/>
    </source>
</evidence>
<dbReference type="KEGG" id="pdm:ADU72_0925"/>
<sequence>MKAARRKAKNVTVRKNVTIPMSLANAAKEKGINFSETLTEALEDKLGV</sequence>
<dbReference type="AlphaFoldDB" id="A0AAC9FJH1"/>
<evidence type="ECO:0000313" key="5">
    <source>
        <dbReference type="Proteomes" id="UP000076405"/>
    </source>
</evidence>
<protein>
    <recommendedName>
        <fullName evidence="6">Antitoxin</fullName>
    </recommendedName>
</protein>
<dbReference type="RefSeq" id="WP_258312931.1">
    <property type="nucleotide sequence ID" value="NZ_BAAAXI010000165.1"/>
</dbReference>
<dbReference type="EMBL" id="CP012288">
    <property type="protein sequence ID" value="AMV66866.1"/>
    <property type="molecule type" value="Genomic_DNA"/>
</dbReference>
<accession>A0AAC9FJH1</accession>
<evidence type="ECO:0000313" key="2">
    <source>
        <dbReference type="EMBL" id="AMV63237.1"/>
    </source>
</evidence>
<evidence type="ECO:0000256" key="1">
    <source>
        <dbReference type="ARBA" id="ARBA00022649"/>
    </source>
</evidence>
<dbReference type="Pfam" id="PF07362">
    <property type="entry name" value="CcdA"/>
    <property type="match status" value="1"/>
</dbReference>
<evidence type="ECO:0000313" key="4">
    <source>
        <dbReference type="Proteomes" id="UP000076244"/>
    </source>
</evidence>
<proteinExistence type="predicted"/>
<reference evidence="4 5" key="1">
    <citation type="journal article" date="2016" name="PLoS ONE">
        <title>The Identification of Novel Diagnostic Marker Genes for the Detection of Beer Spoiling Pediococcus damnosus Strains Using the BlAst Diagnostic Gene findEr.</title>
        <authorList>
            <person name="Behr J."/>
            <person name="Geissler A.J."/>
            <person name="Schmid J."/>
            <person name="Zehe A."/>
            <person name="Vogel R.F."/>
        </authorList>
    </citation>
    <scope>NUCLEOTIDE SEQUENCE [LARGE SCALE GENOMIC DNA]</scope>
    <source>
        <strain evidence="2 5">TMW 2.1533</strain>
        <strain evidence="3 4">TMW 2.1535</strain>
    </source>
</reference>
<evidence type="ECO:0000313" key="3">
    <source>
        <dbReference type="EMBL" id="AMV66866.1"/>
    </source>
</evidence>
<dbReference type="GeneID" id="99863480"/>
<organism evidence="2 5">
    <name type="scientific">Pediococcus damnosus</name>
    <dbReference type="NCBI Taxonomy" id="51663"/>
    <lineage>
        <taxon>Bacteria</taxon>
        <taxon>Bacillati</taxon>
        <taxon>Bacillota</taxon>
        <taxon>Bacilli</taxon>
        <taxon>Lactobacillales</taxon>
        <taxon>Lactobacillaceae</taxon>
        <taxon>Pediococcus</taxon>
    </lineage>
</organism>
<keyword evidence="1" id="KW-1277">Toxin-antitoxin system</keyword>
<dbReference type="Proteomes" id="UP000076244">
    <property type="component" value="Chromosome"/>
</dbReference>